<gene>
    <name evidence="1" type="ORF">H8R94_06340</name>
</gene>
<comment type="caution">
    <text evidence="1">The sequence shown here is derived from an EMBL/GenBank/DDBJ whole genome shotgun (WGS) entry which is preliminary data.</text>
</comment>
<proteinExistence type="predicted"/>
<organism evidence="1 2">
    <name type="scientific">Roseburia lenta</name>
    <dbReference type="NCBI Taxonomy" id="2763061"/>
    <lineage>
        <taxon>Bacteria</taxon>
        <taxon>Bacillati</taxon>
        <taxon>Bacillota</taxon>
        <taxon>Clostridia</taxon>
        <taxon>Lachnospirales</taxon>
        <taxon>Lachnospiraceae</taxon>
        <taxon>Roseburia</taxon>
    </lineage>
</organism>
<evidence type="ECO:0000313" key="1">
    <source>
        <dbReference type="EMBL" id="MBC5686226.1"/>
    </source>
</evidence>
<dbReference type="EMBL" id="JACOPG010000002">
    <property type="protein sequence ID" value="MBC5686226.1"/>
    <property type="molecule type" value="Genomic_DNA"/>
</dbReference>
<keyword evidence="2" id="KW-1185">Reference proteome</keyword>
<sequence>MTMDKKLTFNVGYGASEPLRDAEAFEMFWHCEGMKTAFEGKVVLNGEEYIVSKEDSYGYADKNWGRDFTSPWVWLASSDLTSKTTGEKLKDSAFVIGGGRPKVGPVAMENKLLGAMWYEGEPFEFNFSKVWTLTKTKFKCKETKHHVVWRVVQETPMSKMCTEIACKKDQMLFINYEAPDGSKRHDHLWNGGNGSGTIKLYRKHLHLNKDGAKPKWEWELVDEIAVAHAGCEYGEYNK</sequence>
<dbReference type="InterPro" id="IPR025893">
    <property type="entry name" value="Tocopherol_cyclase"/>
</dbReference>
<name>A0ABR7GHB7_9FIRM</name>
<protein>
    <submittedName>
        <fullName evidence="1">Uncharacterized protein</fullName>
    </submittedName>
</protein>
<dbReference type="Proteomes" id="UP000643810">
    <property type="component" value="Unassembled WGS sequence"/>
</dbReference>
<reference evidence="1 2" key="1">
    <citation type="submission" date="2020-08" db="EMBL/GenBank/DDBJ databases">
        <title>Genome public.</title>
        <authorList>
            <person name="Liu C."/>
            <person name="Sun Q."/>
        </authorList>
    </citation>
    <scope>NUCLEOTIDE SEQUENCE [LARGE SCALE GENOMIC DNA]</scope>
    <source>
        <strain evidence="1 2">NSJ-9</strain>
    </source>
</reference>
<evidence type="ECO:0000313" key="2">
    <source>
        <dbReference type="Proteomes" id="UP000643810"/>
    </source>
</evidence>
<accession>A0ABR7GHB7</accession>
<dbReference type="Pfam" id="PF14249">
    <property type="entry name" value="Tocopherol_cycl"/>
    <property type="match status" value="1"/>
</dbReference>